<reference evidence="1" key="1">
    <citation type="submission" date="2020-10" db="EMBL/GenBank/DDBJ databases">
        <authorList>
            <person name="Gilroy R."/>
        </authorList>
    </citation>
    <scope>NUCLEOTIDE SEQUENCE</scope>
    <source>
        <strain evidence="1">D5-748</strain>
    </source>
</reference>
<dbReference type="Pfam" id="PF05045">
    <property type="entry name" value="RgpF"/>
    <property type="match status" value="1"/>
</dbReference>
<evidence type="ECO:0000313" key="2">
    <source>
        <dbReference type="Proteomes" id="UP000823619"/>
    </source>
</evidence>
<reference evidence="1" key="2">
    <citation type="journal article" date="2021" name="PeerJ">
        <title>Extensive microbial diversity within the chicken gut microbiome revealed by metagenomics and culture.</title>
        <authorList>
            <person name="Gilroy R."/>
            <person name="Ravi A."/>
            <person name="Getino M."/>
            <person name="Pursley I."/>
            <person name="Horton D.L."/>
            <person name="Alikhan N.F."/>
            <person name="Baker D."/>
            <person name="Gharbi K."/>
            <person name="Hall N."/>
            <person name="Watson M."/>
            <person name="Adriaenssens E.M."/>
            <person name="Foster-Nyarko E."/>
            <person name="Jarju S."/>
            <person name="Secka A."/>
            <person name="Antonio M."/>
            <person name="Oren A."/>
            <person name="Chaudhuri R.R."/>
            <person name="La Ragione R."/>
            <person name="Hildebrand F."/>
            <person name="Pallen M.J."/>
        </authorList>
    </citation>
    <scope>NUCLEOTIDE SEQUENCE</scope>
    <source>
        <strain evidence="1">D5-748</strain>
    </source>
</reference>
<proteinExistence type="predicted"/>
<dbReference type="EMBL" id="JADIMO010000030">
    <property type="protein sequence ID" value="MBO8444574.1"/>
    <property type="molecule type" value="Genomic_DNA"/>
</dbReference>
<accession>A0A9D9EBA7</accession>
<dbReference type="Proteomes" id="UP000823619">
    <property type="component" value="Unassembled WGS sequence"/>
</dbReference>
<evidence type="ECO:0000313" key="1">
    <source>
        <dbReference type="EMBL" id="MBO8444574.1"/>
    </source>
</evidence>
<organism evidence="1 2">
    <name type="scientific">Candidatus Cryptobacteroides merdavium</name>
    <dbReference type="NCBI Taxonomy" id="2840769"/>
    <lineage>
        <taxon>Bacteria</taxon>
        <taxon>Pseudomonadati</taxon>
        <taxon>Bacteroidota</taxon>
        <taxon>Bacteroidia</taxon>
        <taxon>Bacteroidales</taxon>
        <taxon>Candidatus Cryptobacteroides</taxon>
    </lineage>
</organism>
<protein>
    <recommendedName>
        <fullName evidence="3">Rhamnan synthesis protein F</fullName>
    </recommendedName>
</protein>
<gene>
    <name evidence="1" type="ORF">IAC23_02610</name>
</gene>
<dbReference type="InterPro" id="IPR007739">
    <property type="entry name" value="RgpF"/>
</dbReference>
<dbReference type="AlphaFoldDB" id="A0A9D9EBA7"/>
<comment type="caution">
    <text evidence="1">The sequence shown here is derived from an EMBL/GenBank/DDBJ whole genome shotgun (WGS) entry which is preliminary data.</text>
</comment>
<name>A0A9D9EBA7_9BACT</name>
<evidence type="ECO:0008006" key="3">
    <source>
        <dbReference type="Google" id="ProtNLM"/>
    </source>
</evidence>
<sequence>MRLLVLFHVYYHDQVDYFIEKMSNINGCEWDLYVTMNSMVQETADKLSAFKPDTRFIEMENVGYDVWPFIKVMKSTDLNDYDLVLKLHTKSASLLKAHGLRLDGFRWRDELVDSLLKDRRRFGRVLDIFSREPETGIVCSSMLWMDTSGWTAEDGRLLDRELDRIGMTVTDRHFCVGTIFIARVRIFRFLRSDLIKENIFPSVMESHSKGTMAHVYERILSMSANACGYGQKGLASGAFISAYLSMNRCLSPMLRNIFSINREGVEGIKVLRVLGFKFRLA</sequence>